<evidence type="ECO:0000256" key="7">
    <source>
        <dbReference type="HAMAP-Rule" id="MF_02065"/>
    </source>
</evidence>
<dbReference type="Gene3D" id="3.30.1490.480">
    <property type="entry name" value="Endolytic murein transglycosylase"/>
    <property type="match status" value="1"/>
</dbReference>
<reference evidence="8" key="1">
    <citation type="submission" date="2023-01" db="EMBL/GenBank/DDBJ databases">
        <title>Comparative genomic analysis of cold water coral derived Sulfitobacter faviae: insights into their metabolism and habitat adaptation.</title>
        <authorList>
            <person name="Guo Y."/>
            <person name="Lin S."/>
            <person name="Huang Z."/>
            <person name="Tang K."/>
            <person name="Wang X."/>
        </authorList>
    </citation>
    <scope>NUCLEOTIDE SEQUENCE</scope>
    <source>
        <strain evidence="8">SCSIO W_1865</strain>
    </source>
</reference>
<dbReference type="Pfam" id="PF02618">
    <property type="entry name" value="YceG"/>
    <property type="match status" value="2"/>
</dbReference>
<keyword evidence="2 7" id="KW-0812">Transmembrane</keyword>
<dbReference type="GO" id="GO:0009252">
    <property type="term" value="P:peptidoglycan biosynthetic process"/>
    <property type="evidence" value="ECO:0007669"/>
    <property type="project" value="UniProtKB-UniRule"/>
</dbReference>
<keyword evidence="3 7" id="KW-1133">Transmembrane helix</keyword>
<evidence type="ECO:0000256" key="6">
    <source>
        <dbReference type="ARBA" id="ARBA00023316"/>
    </source>
</evidence>
<comment type="function">
    <text evidence="7">Functions as a peptidoglycan terminase that cleaves nascent peptidoglycan strands endolytically to terminate their elongation.</text>
</comment>
<dbReference type="PANTHER" id="PTHR30518">
    <property type="entry name" value="ENDOLYTIC MUREIN TRANSGLYCOSYLASE"/>
    <property type="match status" value="1"/>
</dbReference>
<evidence type="ECO:0000256" key="1">
    <source>
        <dbReference type="ARBA" id="ARBA00022475"/>
    </source>
</evidence>
<dbReference type="GO" id="GO:0008932">
    <property type="term" value="F:lytic endotransglycosylase activity"/>
    <property type="evidence" value="ECO:0007669"/>
    <property type="project" value="UniProtKB-UniRule"/>
</dbReference>
<dbReference type="HAMAP" id="MF_02065">
    <property type="entry name" value="MltG"/>
    <property type="match status" value="1"/>
</dbReference>
<comment type="similarity">
    <text evidence="7">Belongs to the transglycosylase MltG family.</text>
</comment>
<proteinExistence type="inferred from homology"/>
<dbReference type="RefSeq" id="WP_271689880.1">
    <property type="nucleotide sequence ID" value="NZ_CP116423.1"/>
</dbReference>
<dbReference type="AlphaFoldDB" id="A0AAX3LT63"/>
<evidence type="ECO:0000313" key="9">
    <source>
        <dbReference type="Proteomes" id="UP001210770"/>
    </source>
</evidence>
<evidence type="ECO:0000256" key="4">
    <source>
        <dbReference type="ARBA" id="ARBA00023136"/>
    </source>
</evidence>
<keyword evidence="4 7" id="KW-0472">Membrane</keyword>
<name>A0AAX3LT63_9RHOB</name>
<evidence type="ECO:0000256" key="3">
    <source>
        <dbReference type="ARBA" id="ARBA00022989"/>
    </source>
</evidence>
<evidence type="ECO:0000256" key="2">
    <source>
        <dbReference type="ARBA" id="ARBA00022692"/>
    </source>
</evidence>
<evidence type="ECO:0000313" key="8">
    <source>
        <dbReference type="EMBL" id="WCE71735.1"/>
    </source>
</evidence>
<dbReference type="NCBIfam" id="TIGR00247">
    <property type="entry name" value="endolytic transglycosylase MltG"/>
    <property type="match status" value="1"/>
</dbReference>
<keyword evidence="1 7" id="KW-1003">Cell membrane</keyword>
<sequence>MWRHIASNAVTFLLVGLFLLGGIILWGKSTYVSEGPLEQAICVQVERGSNMRQVSQNLEEQGAVSSPAIFRMGADYEEKSSSLKAGSFLVQPGTSMQGIVDIVTQGGASTCGTEVVYRIGVNRVSVQVRELDPVTSRFVERAEFTPSEEEAPEAYTEISSANDTRFRVALAEGVTSWQVVEALKQVEQLTGEVAELPAEGSLAPDSYEVRPGDDRAEVIARMAAAQEVLLAEAFEARDPDLPIETPEDLLILASIIEKETGVAAEREQVASVFVNRLNQGMRLQTDPTVIYGVTEGKGVLGRGLRRSELRAETPWNTYVIDGLPPTPIANPGRASLMAAAQPAETDYVFFVADGTGGHAFAETLDEHNRNVARWRQIEAERGAEAAGNASTGGN</sequence>
<organism evidence="8 9">
    <name type="scientific">Sulfitobacter faviae</name>
    <dbReference type="NCBI Taxonomy" id="1775881"/>
    <lineage>
        <taxon>Bacteria</taxon>
        <taxon>Pseudomonadati</taxon>
        <taxon>Pseudomonadota</taxon>
        <taxon>Alphaproteobacteria</taxon>
        <taxon>Rhodobacterales</taxon>
        <taxon>Roseobacteraceae</taxon>
        <taxon>Sulfitobacter</taxon>
    </lineage>
</organism>
<dbReference type="Gene3D" id="3.30.160.60">
    <property type="entry name" value="Classic Zinc Finger"/>
    <property type="match status" value="1"/>
</dbReference>
<feature type="site" description="Important for catalytic activity" evidence="7">
    <location>
        <position position="259"/>
    </location>
</feature>
<comment type="catalytic activity">
    <reaction evidence="7">
        <text>a peptidoglycan chain = a peptidoglycan chain with N-acetyl-1,6-anhydromuramyl-[peptide] at the reducing end + a peptidoglycan chain with N-acetylglucosamine at the non-reducing end.</text>
        <dbReference type="EC" id="4.2.2.29"/>
    </reaction>
</comment>
<dbReference type="EC" id="4.2.2.29" evidence="7"/>
<evidence type="ECO:0000256" key="5">
    <source>
        <dbReference type="ARBA" id="ARBA00023239"/>
    </source>
</evidence>
<protein>
    <recommendedName>
        <fullName evidence="7">Endolytic murein transglycosylase</fullName>
        <ecNumber evidence="7">4.2.2.29</ecNumber>
    </recommendedName>
    <alternativeName>
        <fullName evidence="7">Peptidoglycan lytic transglycosylase</fullName>
    </alternativeName>
    <alternativeName>
        <fullName evidence="7">Peptidoglycan polymerization terminase</fullName>
    </alternativeName>
</protein>
<accession>A0AAX3LT63</accession>
<keyword evidence="6 7" id="KW-0961">Cell wall biogenesis/degradation</keyword>
<dbReference type="EMBL" id="CP116423">
    <property type="protein sequence ID" value="WCE71735.1"/>
    <property type="molecule type" value="Genomic_DNA"/>
</dbReference>
<dbReference type="GO" id="GO:0005886">
    <property type="term" value="C:plasma membrane"/>
    <property type="evidence" value="ECO:0007669"/>
    <property type="project" value="UniProtKB-UniRule"/>
</dbReference>
<dbReference type="InterPro" id="IPR003770">
    <property type="entry name" value="MLTG-like"/>
</dbReference>
<dbReference type="PANTHER" id="PTHR30518:SF2">
    <property type="entry name" value="ENDOLYTIC MUREIN TRANSGLYCOSYLASE"/>
    <property type="match status" value="1"/>
</dbReference>
<gene>
    <name evidence="7 8" type="primary">mltG</name>
    <name evidence="8" type="ORF">PL336_07865</name>
</gene>
<dbReference type="CDD" id="cd08010">
    <property type="entry name" value="MltG_like"/>
    <property type="match status" value="1"/>
</dbReference>
<keyword evidence="7" id="KW-0997">Cell inner membrane</keyword>
<keyword evidence="5 7" id="KW-0456">Lyase</keyword>
<dbReference type="Proteomes" id="UP001210770">
    <property type="component" value="Chromosome"/>
</dbReference>
<dbReference type="GO" id="GO:0071555">
    <property type="term" value="P:cell wall organization"/>
    <property type="evidence" value="ECO:0007669"/>
    <property type="project" value="UniProtKB-KW"/>
</dbReference>